<reference evidence="1" key="1">
    <citation type="submission" date="2020-05" db="EMBL/GenBank/DDBJ databases">
        <title>WGS assembly of Panicum virgatum.</title>
        <authorList>
            <person name="Lovell J.T."/>
            <person name="Jenkins J."/>
            <person name="Shu S."/>
            <person name="Juenger T.E."/>
            <person name="Schmutz J."/>
        </authorList>
    </citation>
    <scope>NUCLEOTIDE SEQUENCE</scope>
    <source>
        <strain evidence="1">AP13</strain>
    </source>
</reference>
<keyword evidence="2" id="KW-1185">Reference proteome</keyword>
<evidence type="ECO:0000313" key="2">
    <source>
        <dbReference type="Proteomes" id="UP000823388"/>
    </source>
</evidence>
<gene>
    <name evidence="1" type="ORF">PVAP13_1NG403900</name>
</gene>
<comment type="caution">
    <text evidence="1">The sequence shown here is derived from an EMBL/GenBank/DDBJ whole genome shotgun (WGS) entry which is preliminary data.</text>
</comment>
<evidence type="ECO:0000313" key="1">
    <source>
        <dbReference type="EMBL" id="KAG2653714.1"/>
    </source>
</evidence>
<dbReference type="AlphaFoldDB" id="A0A8T0X8L7"/>
<proteinExistence type="predicted"/>
<dbReference type="Proteomes" id="UP000823388">
    <property type="component" value="Chromosome 1N"/>
</dbReference>
<name>A0A8T0X8L7_PANVG</name>
<sequence length="131" mass="13520">MEARTRGTLCLSSRCLASSQYMRPTSWISTHGAGGPWPPARRTAKKALLWQRTSLCTPILTAIPSFPYSITVRSLVSGRSNPTQILCCGSCCPPAGAGASAAGWSCRRGSSAGAGGSSVTDGAVWTDGALD</sequence>
<protein>
    <submittedName>
        <fullName evidence="1">Uncharacterized protein</fullName>
    </submittedName>
</protein>
<accession>A0A8T0X8L7</accession>
<dbReference type="EMBL" id="CM029038">
    <property type="protein sequence ID" value="KAG2653714.1"/>
    <property type="molecule type" value="Genomic_DNA"/>
</dbReference>
<organism evidence="1 2">
    <name type="scientific">Panicum virgatum</name>
    <name type="common">Blackwell switchgrass</name>
    <dbReference type="NCBI Taxonomy" id="38727"/>
    <lineage>
        <taxon>Eukaryota</taxon>
        <taxon>Viridiplantae</taxon>
        <taxon>Streptophyta</taxon>
        <taxon>Embryophyta</taxon>
        <taxon>Tracheophyta</taxon>
        <taxon>Spermatophyta</taxon>
        <taxon>Magnoliopsida</taxon>
        <taxon>Liliopsida</taxon>
        <taxon>Poales</taxon>
        <taxon>Poaceae</taxon>
        <taxon>PACMAD clade</taxon>
        <taxon>Panicoideae</taxon>
        <taxon>Panicodae</taxon>
        <taxon>Paniceae</taxon>
        <taxon>Panicinae</taxon>
        <taxon>Panicum</taxon>
        <taxon>Panicum sect. Hiantes</taxon>
    </lineage>
</organism>